<organism evidence="7 8">
    <name type="scientific">Geodermatophilus nigrescens</name>
    <dbReference type="NCBI Taxonomy" id="1070870"/>
    <lineage>
        <taxon>Bacteria</taxon>
        <taxon>Bacillati</taxon>
        <taxon>Actinomycetota</taxon>
        <taxon>Actinomycetes</taxon>
        <taxon>Geodermatophilales</taxon>
        <taxon>Geodermatophilaceae</taxon>
        <taxon>Geodermatophilus</taxon>
    </lineage>
</organism>
<evidence type="ECO:0000259" key="6">
    <source>
        <dbReference type="PROSITE" id="PS50122"/>
    </source>
</evidence>
<dbReference type="InterPro" id="IPR000673">
    <property type="entry name" value="Sig_transdc_resp-reg_Me-estase"/>
</dbReference>
<dbReference type="GO" id="GO:0008984">
    <property type="term" value="F:protein-glutamate methylesterase activity"/>
    <property type="evidence" value="ECO:0007669"/>
    <property type="project" value="UniProtKB-EC"/>
</dbReference>
<dbReference type="CDD" id="cd16433">
    <property type="entry name" value="CheB"/>
    <property type="match status" value="1"/>
</dbReference>
<evidence type="ECO:0000256" key="5">
    <source>
        <dbReference type="SAM" id="MobiDB-lite"/>
    </source>
</evidence>
<protein>
    <recommendedName>
        <fullName evidence="2">protein-glutamate methylesterase</fullName>
        <ecNumber evidence="2">3.1.1.61</ecNumber>
    </recommendedName>
</protein>
<dbReference type="Pfam" id="PF01339">
    <property type="entry name" value="CheB_methylest"/>
    <property type="match status" value="1"/>
</dbReference>
<accession>A0A1M5S6G1</accession>
<reference evidence="7 8" key="1">
    <citation type="submission" date="2016-11" db="EMBL/GenBank/DDBJ databases">
        <authorList>
            <person name="Jaros S."/>
            <person name="Januszkiewicz K."/>
            <person name="Wedrychowicz H."/>
        </authorList>
    </citation>
    <scope>NUCLEOTIDE SEQUENCE [LARGE SCALE GENOMIC DNA]</scope>
    <source>
        <strain evidence="7 8">DSM 45408</strain>
    </source>
</reference>
<dbReference type="AlphaFoldDB" id="A0A1M5S6G1"/>
<dbReference type="EC" id="3.1.1.61" evidence="2"/>
<keyword evidence="1 4" id="KW-0378">Hydrolase</keyword>
<feature type="region of interest" description="Disordered" evidence="5">
    <location>
        <begin position="188"/>
        <end position="214"/>
    </location>
</feature>
<dbReference type="PANTHER" id="PTHR42872">
    <property type="entry name" value="PROTEIN-GLUTAMATE METHYLESTERASE/PROTEIN-GLUTAMINE GLUTAMINASE"/>
    <property type="match status" value="1"/>
</dbReference>
<dbReference type="EMBL" id="FQVX01000007">
    <property type="protein sequence ID" value="SHH33868.1"/>
    <property type="molecule type" value="Genomic_DNA"/>
</dbReference>
<dbReference type="OrthoDB" id="9791760at2"/>
<dbReference type="GO" id="GO:0005737">
    <property type="term" value="C:cytoplasm"/>
    <property type="evidence" value="ECO:0007669"/>
    <property type="project" value="InterPro"/>
</dbReference>
<dbReference type="RefSeq" id="WP_073422686.1">
    <property type="nucleotide sequence ID" value="NZ_FQVX01000007.1"/>
</dbReference>
<evidence type="ECO:0000256" key="3">
    <source>
        <dbReference type="ARBA" id="ARBA00048267"/>
    </source>
</evidence>
<dbReference type="STRING" id="1070870.SAMN05444351_4579"/>
<evidence type="ECO:0000256" key="1">
    <source>
        <dbReference type="ARBA" id="ARBA00022801"/>
    </source>
</evidence>
<evidence type="ECO:0000313" key="7">
    <source>
        <dbReference type="EMBL" id="SHH33868.1"/>
    </source>
</evidence>
<gene>
    <name evidence="7" type="ORF">SAMN05444351_4579</name>
</gene>
<feature type="active site" evidence="4">
    <location>
        <position position="130"/>
    </location>
</feature>
<feature type="active site" evidence="4">
    <location>
        <position position="38"/>
    </location>
</feature>
<feature type="active site" evidence="4">
    <location>
        <position position="11"/>
    </location>
</feature>
<evidence type="ECO:0000256" key="4">
    <source>
        <dbReference type="PROSITE-ProRule" id="PRU00050"/>
    </source>
</evidence>
<evidence type="ECO:0000256" key="2">
    <source>
        <dbReference type="ARBA" id="ARBA00039140"/>
    </source>
</evidence>
<keyword evidence="4" id="KW-0145">Chemotaxis</keyword>
<dbReference type="GO" id="GO:0006935">
    <property type="term" value="P:chemotaxis"/>
    <property type="evidence" value="ECO:0007669"/>
    <property type="project" value="UniProtKB-UniRule"/>
</dbReference>
<sequence length="318" mass="32250">MVDRLVVVGASAGGLQPLRQLLAALPGDLPAAVAVVLHLSPTGESRLPELLSRGGALAARHATEGEALTAGSVVVAPPDRHLTVLDGRVHLSRGPRVNRQRPAVDVLLRSAARSHAGGVVAVVLSGALDDGAVGSAAVAAQDGTVLVQDPAEARVTGMPRAALTTVRRARAVPTAELGPLVADLVRRPLPPAPGAAPPPDPRSPLMSSGPTSATDLGAPAALGCPDCQGGMYESTADGAVGFTCHVGHSWSAQSLLQAQGQAVEDALYNAASKLLETASVHRRLAGLAGGPAGEEHLRAAERAERRAERLRAELDGDA</sequence>
<dbReference type="GO" id="GO:0000156">
    <property type="term" value="F:phosphorelay response regulator activity"/>
    <property type="evidence" value="ECO:0007669"/>
    <property type="project" value="InterPro"/>
</dbReference>
<proteinExistence type="predicted"/>
<feature type="compositionally biased region" description="Basic and acidic residues" evidence="5">
    <location>
        <begin position="293"/>
        <end position="318"/>
    </location>
</feature>
<dbReference type="PANTHER" id="PTHR42872:SF6">
    <property type="entry name" value="PROTEIN-GLUTAMATE METHYLESTERASE_PROTEIN-GLUTAMINE GLUTAMINASE"/>
    <property type="match status" value="1"/>
</dbReference>
<dbReference type="Gene3D" id="3.40.50.180">
    <property type="entry name" value="Methylesterase CheB, C-terminal domain"/>
    <property type="match status" value="1"/>
</dbReference>
<dbReference type="InterPro" id="IPR035909">
    <property type="entry name" value="CheB_C"/>
</dbReference>
<dbReference type="SUPFAM" id="SSF52738">
    <property type="entry name" value="Methylesterase CheB, C-terminal domain"/>
    <property type="match status" value="1"/>
</dbReference>
<feature type="compositionally biased region" description="Pro residues" evidence="5">
    <location>
        <begin position="188"/>
        <end position="202"/>
    </location>
</feature>
<feature type="region of interest" description="Disordered" evidence="5">
    <location>
        <begin position="287"/>
        <end position="318"/>
    </location>
</feature>
<dbReference type="PROSITE" id="PS50122">
    <property type="entry name" value="CHEB"/>
    <property type="match status" value="1"/>
</dbReference>
<comment type="catalytic activity">
    <reaction evidence="3">
        <text>[protein]-L-glutamate 5-O-methyl ester + H2O = L-glutamyl-[protein] + methanol + H(+)</text>
        <dbReference type="Rhea" id="RHEA:23236"/>
        <dbReference type="Rhea" id="RHEA-COMP:10208"/>
        <dbReference type="Rhea" id="RHEA-COMP:10311"/>
        <dbReference type="ChEBI" id="CHEBI:15377"/>
        <dbReference type="ChEBI" id="CHEBI:15378"/>
        <dbReference type="ChEBI" id="CHEBI:17790"/>
        <dbReference type="ChEBI" id="CHEBI:29973"/>
        <dbReference type="ChEBI" id="CHEBI:82795"/>
        <dbReference type="EC" id="3.1.1.61"/>
    </reaction>
</comment>
<name>A0A1M5S6G1_9ACTN</name>
<evidence type="ECO:0000313" key="8">
    <source>
        <dbReference type="Proteomes" id="UP000184471"/>
    </source>
</evidence>
<keyword evidence="8" id="KW-1185">Reference proteome</keyword>
<feature type="domain" description="CheB-type methylesterase" evidence="6">
    <location>
        <begin position="1"/>
        <end position="188"/>
    </location>
</feature>
<dbReference type="Proteomes" id="UP000184471">
    <property type="component" value="Unassembled WGS sequence"/>
</dbReference>